<protein>
    <submittedName>
        <fullName evidence="1">Uncharacterized protein</fullName>
    </submittedName>
</protein>
<dbReference type="Proteomes" id="UP001152795">
    <property type="component" value="Unassembled WGS sequence"/>
</dbReference>
<proteinExistence type="predicted"/>
<organism evidence="1 2">
    <name type="scientific">Paramuricea clavata</name>
    <name type="common">Red gorgonian</name>
    <name type="synonym">Violescent sea-whip</name>
    <dbReference type="NCBI Taxonomy" id="317549"/>
    <lineage>
        <taxon>Eukaryota</taxon>
        <taxon>Metazoa</taxon>
        <taxon>Cnidaria</taxon>
        <taxon>Anthozoa</taxon>
        <taxon>Octocorallia</taxon>
        <taxon>Malacalcyonacea</taxon>
        <taxon>Plexauridae</taxon>
        <taxon>Paramuricea</taxon>
    </lineage>
</organism>
<dbReference type="AlphaFoldDB" id="A0A6S7IM69"/>
<comment type="caution">
    <text evidence="1">The sequence shown here is derived from an EMBL/GenBank/DDBJ whole genome shotgun (WGS) entry which is preliminary data.</text>
</comment>
<reference evidence="1" key="1">
    <citation type="submission" date="2020-04" db="EMBL/GenBank/DDBJ databases">
        <authorList>
            <person name="Alioto T."/>
            <person name="Alioto T."/>
            <person name="Gomez Garrido J."/>
        </authorList>
    </citation>
    <scope>NUCLEOTIDE SEQUENCE</scope>
    <source>
        <strain evidence="1">A484AB</strain>
    </source>
</reference>
<keyword evidence="2" id="KW-1185">Reference proteome</keyword>
<accession>A0A6S7IM69</accession>
<name>A0A6S7IM69_PARCT</name>
<evidence type="ECO:0000313" key="2">
    <source>
        <dbReference type="Proteomes" id="UP001152795"/>
    </source>
</evidence>
<sequence>MLVYWHGLKVKSTSNSYANFIGETQALPFGLVGTPLLEKCINDAALIAVLRAEPNQRNEELSELEERCSELYLQLLKEKEKAKQCENGLKNCKTEINLLQEENTTLGEYVNNIEKLNVCQNCADSLGNKSNTLGNVCPRQRQRKLKELKTKVEMALWFLDSYGAAPKTLLVEDSNGVEIKLGISPGDKSAKKSKFEDLANEEKLRIKEVLYVLDTFCIGDAAYTTSCPRSKVKNGQKGGKKVKVSGDGAKIKDFKLSCDVFCPPL</sequence>
<evidence type="ECO:0000313" key="1">
    <source>
        <dbReference type="EMBL" id="CAB4017740.1"/>
    </source>
</evidence>
<dbReference type="EMBL" id="CACRXK020009690">
    <property type="protein sequence ID" value="CAB4017740.1"/>
    <property type="molecule type" value="Genomic_DNA"/>
</dbReference>
<gene>
    <name evidence="1" type="ORF">PACLA_8A018550</name>
</gene>